<accession>A0A2I0HRQ8</accession>
<comment type="caution">
    <text evidence="2">The sequence shown here is derived from an EMBL/GenBank/DDBJ whole genome shotgun (WGS) entry which is preliminary data.</text>
</comment>
<evidence type="ECO:0000256" key="1">
    <source>
        <dbReference type="SAM" id="MobiDB-lite"/>
    </source>
</evidence>
<evidence type="ECO:0000313" key="2">
    <source>
        <dbReference type="EMBL" id="PKI34409.1"/>
    </source>
</evidence>
<name>A0A2I0HRQ8_PUNGR</name>
<feature type="compositionally biased region" description="Polar residues" evidence="1">
    <location>
        <begin position="17"/>
        <end position="27"/>
    </location>
</feature>
<protein>
    <submittedName>
        <fullName evidence="2">Uncharacterized protein</fullName>
    </submittedName>
</protein>
<sequence>MATRVSRPSGSVRIAKTHQTPSHTTLGCQGVEKSKKNPSVLTQQEEIARLPNRVEFSNCSCDFLAYQVDSRLFSQNDHHNHLRRSVRSREPLTLPQNSIRSHRGDVRPEYCPVGSVCRTCSIFRDLCRAIRVNPIILEPNDHHNHLRRSVRSREPLTLPQNSIRSHRGDVRPEYCPVGSVCRTCSIFRDLCRAIRVNPIILEPNDHHNHLRRSVRSREPLTLPQNSIRSHRGDVRPEYCPVGSVCRTCSIFRDLCRAIRVNPIILEPNDHHNHLRRSVRSREPLTLPQNSIRSHRGDVRPEYCPVGDVKHPLGFPEQLSTLREASRVVRTGLFSPGCPVGSASASIRITQVRIQKIFLDHFRLDRPVLWLFRGSCITLDDPRNWLTPATGRGGPHCDIPLF</sequence>
<feature type="region of interest" description="Disordered" evidence="1">
    <location>
        <begin position="1"/>
        <end position="39"/>
    </location>
</feature>
<dbReference type="EMBL" id="PGOL01005936">
    <property type="protein sequence ID" value="PKI34409.1"/>
    <property type="molecule type" value="Genomic_DNA"/>
</dbReference>
<dbReference type="AlphaFoldDB" id="A0A2I0HRQ8"/>
<evidence type="ECO:0000313" key="3">
    <source>
        <dbReference type="Proteomes" id="UP000233551"/>
    </source>
</evidence>
<reference evidence="2 3" key="1">
    <citation type="submission" date="2017-11" db="EMBL/GenBank/DDBJ databases">
        <title>De-novo sequencing of pomegranate (Punica granatum L.) genome.</title>
        <authorList>
            <person name="Akparov Z."/>
            <person name="Amiraslanov A."/>
            <person name="Hajiyeva S."/>
            <person name="Abbasov M."/>
            <person name="Kaur K."/>
            <person name="Hamwieh A."/>
            <person name="Solovyev V."/>
            <person name="Salamov A."/>
            <person name="Braich B."/>
            <person name="Kosarev P."/>
            <person name="Mahmoud A."/>
            <person name="Hajiyev E."/>
            <person name="Babayeva S."/>
            <person name="Izzatullayeva V."/>
            <person name="Mammadov A."/>
            <person name="Mammadov A."/>
            <person name="Sharifova S."/>
            <person name="Ojaghi J."/>
            <person name="Eynullazada K."/>
            <person name="Bayramov B."/>
            <person name="Abdulazimova A."/>
            <person name="Shahmuradov I."/>
        </authorList>
    </citation>
    <scope>NUCLEOTIDE SEQUENCE [LARGE SCALE GENOMIC DNA]</scope>
    <source>
        <strain evidence="3">cv. AG2017</strain>
        <tissue evidence="2">Leaf</tissue>
    </source>
</reference>
<gene>
    <name evidence="2" type="ORF">CRG98_045198</name>
</gene>
<dbReference type="Proteomes" id="UP000233551">
    <property type="component" value="Unassembled WGS sequence"/>
</dbReference>
<proteinExistence type="predicted"/>
<dbReference type="PROSITE" id="PS51257">
    <property type="entry name" value="PROKAR_LIPOPROTEIN"/>
    <property type="match status" value="1"/>
</dbReference>
<organism evidence="2 3">
    <name type="scientific">Punica granatum</name>
    <name type="common">Pomegranate</name>
    <dbReference type="NCBI Taxonomy" id="22663"/>
    <lineage>
        <taxon>Eukaryota</taxon>
        <taxon>Viridiplantae</taxon>
        <taxon>Streptophyta</taxon>
        <taxon>Embryophyta</taxon>
        <taxon>Tracheophyta</taxon>
        <taxon>Spermatophyta</taxon>
        <taxon>Magnoliopsida</taxon>
        <taxon>eudicotyledons</taxon>
        <taxon>Gunneridae</taxon>
        <taxon>Pentapetalae</taxon>
        <taxon>rosids</taxon>
        <taxon>malvids</taxon>
        <taxon>Myrtales</taxon>
        <taxon>Lythraceae</taxon>
        <taxon>Punica</taxon>
    </lineage>
</organism>
<keyword evidence="3" id="KW-1185">Reference proteome</keyword>